<protein>
    <submittedName>
        <fullName evidence="1">Helix-turn-helix domain-containing protein</fullName>
    </submittedName>
</protein>
<name>A0ABY1KER6_9BACL</name>
<gene>
    <name evidence="1" type="ORF">SAMN05421578_1472</name>
</gene>
<dbReference type="Proteomes" id="UP000186666">
    <property type="component" value="Unassembled WGS sequence"/>
</dbReference>
<evidence type="ECO:0000313" key="2">
    <source>
        <dbReference type="Proteomes" id="UP000186666"/>
    </source>
</evidence>
<organism evidence="1 2">
    <name type="scientific">Paenibacillus macquariensis</name>
    <dbReference type="NCBI Taxonomy" id="948756"/>
    <lineage>
        <taxon>Bacteria</taxon>
        <taxon>Bacillati</taxon>
        <taxon>Bacillota</taxon>
        <taxon>Bacilli</taxon>
        <taxon>Bacillales</taxon>
        <taxon>Paenibacillaceae</taxon>
        <taxon>Paenibacillus</taxon>
    </lineage>
</organism>
<evidence type="ECO:0000313" key="1">
    <source>
        <dbReference type="EMBL" id="SIR72376.1"/>
    </source>
</evidence>
<dbReference type="Pfam" id="PF13730">
    <property type="entry name" value="HTH_36"/>
    <property type="match status" value="1"/>
</dbReference>
<proteinExistence type="predicted"/>
<accession>A0ABY1KER6</accession>
<reference evidence="1 2" key="1">
    <citation type="submission" date="2017-01" db="EMBL/GenBank/DDBJ databases">
        <authorList>
            <person name="Varghese N."/>
            <person name="Submissions S."/>
        </authorList>
    </citation>
    <scope>NUCLEOTIDE SEQUENCE [LARGE SCALE GENOMIC DNA]</scope>
    <source>
        <strain evidence="1 2">ATCC 23464</strain>
    </source>
</reference>
<dbReference type="InterPro" id="IPR036388">
    <property type="entry name" value="WH-like_DNA-bd_sf"/>
</dbReference>
<keyword evidence="2" id="KW-1185">Reference proteome</keyword>
<dbReference type="EMBL" id="FTNK01000047">
    <property type="protein sequence ID" value="SIR72376.1"/>
    <property type="molecule type" value="Genomic_DNA"/>
</dbReference>
<comment type="caution">
    <text evidence="1">The sequence shown here is derived from an EMBL/GenBank/DDBJ whole genome shotgun (WGS) entry which is preliminary data.</text>
</comment>
<dbReference type="RefSeq" id="WP_068591281.1">
    <property type="nucleotide sequence ID" value="NZ_FTNK01000047.1"/>
</dbReference>
<sequence>MATEKMEFIQDDGQLRVFIVPVDILDVPDLSSSEKLVYIVLRSYVNPTDPTAFPSYETIAKKASLSRRRVIDIVKSLEDKGLIKKETRLTVTKDRKIKNTSNLYTLVTPRKKSASEIISPPLVKPLHQGSETIAPYHNHLKEPLLNMIDCMGSTDDIYETLKNQVPKNCYANSIPLGAGYIDEIYTMLLNQFSTRLAPEIVTTACELYFNRACELDLINGVVMTIDIKNPIGFFQNCYKDAVMQYKVKNQMVKTGEE</sequence>
<dbReference type="Gene3D" id="1.10.10.10">
    <property type="entry name" value="Winged helix-like DNA-binding domain superfamily/Winged helix DNA-binding domain"/>
    <property type="match status" value="1"/>
</dbReference>